<evidence type="ECO:0000256" key="10">
    <source>
        <dbReference type="ARBA" id="ARBA00033270"/>
    </source>
</evidence>
<dbReference type="EMBL" id="MGFJ01000036">
    <property type="protein sequence ID" value="OGM01864.1"/>
    <property type="molecule type" value="Genomic_DNA"/>
</dbReference>
<keyword evidence="7 16" id="KW-1133">Transmembrane helix</keyword>
<dbReference type="GO" id="GO:0015648">
    <property type="term" value="F:lipid-linked peptidoglycan transporter activity"/>
    <property type="evidence" value="ECO:0007669"/>
    <property type="project" value="TreeGrafter"/>
</dbReference>
<evidence type="ECO:0000256" key="11">
    <source>
        <dbReference type="ARBA" id="ARBA00038053"/>
    </source>
</evidence>
<comment type="subcellular location">
    <subcellularLocation>
        <location evidence="1">Membrane</location>
        <topology evidence="1">Multi-pass membrane protein</topology>
    </subcellularLocation>
</comment>
<evidence type="ECO:0000256" key="1">
    <source>
        <dbReference type="ARBA" id="ARBA00004141"/>
    </source>
</evidence>
<evidence type="ECO:0000256" key="16">
    <source>
        <dbReference type="SAM" id="Phobius"/>
    </source>
</evidence>
<proteinExistence type="inferred from homology"/>
<feature type="transmembrane region" description="Helical" evidence="16">
    <location>
        <begin position="172"/>
        <end position="191"/>
    </location>
</feature>
<keyword evidence="5" id="KW-0133">Cell shape</keyword>
<dbReference type="Proteomes" id="UP000176198">
    <property type="component" value="Unassembled WGS sequence"/>
</dbReference>
<dbReference type="STRING" id="1802471.A2115_00220"/>
<dbReference type="AlphaFoldDB" id="A0A1F7WGA3"/>
<feature type="transmembrane region" description="Helical" evidence="16">
    <location>
        <begin position="260"/>
        <end position="279"/>
    </location>
</feature>
<dbReference type="GO" id="GO:0009252">
    <property type="term" value="P:peptidoglycan biosynthetic process"/>
    <property type="evidence" value="ECO:0007669"/>
    <property type="project" value="UniProtKB-KW"/>
</dbReference>
<evidence type="ECO:0000256" key="9">
    <source>
        <dbReference type="ARBA" id="ARBA00032370"/>
    </source>
</evidence>
<keyword evidence="3" id="KW-0808">Transferase</keyword>
<feature type="transmembrane region" description="Helical" evidence="16">
    <location>
        <begin position="12"/>
        <end position="33"/>
    </location>
</feature>
<keyword evidence="4 16" id="KW-0812">Transmembrane</keyword>
<keyword evidence="8 16" id="KW-0472">Membrane</keyword>
<organism evidence="17 18">
    <name type="scientific">Candidatus Woesebacteria bacterium GWA1_41_8</name>
    <dbReference type="NCBI Taxonomy" id="1802471"/>
    <lineage>
        <taxon>Bacteria</taxon>
        <taxon>Candidatus Woeseibacteriota</taxon>
    </lineage>
</organism>
<dbReference type="PANTHER" id="PTHR30474">
    <property type="entry name" value="CELL CYCLE PROTEIN"/>
    <property type="match status" value="1"/>
</dbReference>
<feature type="transmembrane region" description="Helical" evidence="16">
    <location>
        <begin position="69"/>
        <end position="87"/>
    </location>
</feature>
<evidence type="ECO:0000256" key="2">
    <source>
        <dbReference type="ARBA" id="ARBA00022676"/>
    </source>
</evidence>
<name>A0A1F7WGA3_9BACT</name>
<sequence length="353" mass="38650">MQNKSFFSKLDLPFIIGCLILIVLSIVVLRSIAPSLFPLYFLYFFLAVLIFLIFSAVDFEILSLFSKHLYILSIILLILPLLIGQVTRGAVRWIPIGPLTIQPAEIVRPLLLVFFANYLTEKEFTGKRLFASLALLAPPTLLTLIQPSLGVALLGVVGFLGTLFATQMKKKYFIPAFGIFLVLIPLIWYVMADYQKQRIITFLDPGRDPKGAGYNSIQAMITVGAGKLFGRGLGKGVQTQLSFLPERHTDFIFASIAEELGFFGSSVLLAGLFFIFWRLSGVISNAKSPPARAFVSGIFLALFVQTFVHIGMNMGLLPITGIPLPLVSAGGSSLLGASLGFALALSCRKEKFS</sequence>
<evidence type="ECO:0000256" key="7">
    <source>
        <dbReference type="ARBA" id="ARBA00022989"/>
    </source>
</evidence>
<evidence type="ECO:0000256" key="13">
    <source>
        <dbReference type="ARBA" id="ARBA00041418"/>
    </source>
</evidence>
<evidence type="ECO:0000256" key="5">
    <source>
        <dbReference type="ARBA" id="ARBA00022960"/>
    </source>
</evidence>
<keyword evidence="2" id="KW-0328">Glycosyltransferase</keyword>
<evidence type="ECO:0000256" key="8">
    <source>
        <dbReference type="ARBA" id="ARBA00023136"/>
    </source>
</evidence>
<evidence type="ECO:0000256" key="6">
    <source>
        <dbReference type="ARBA" id="ARBA00022984"/>
    </source>
</evidence>
<dbReference type="GO" id="GO:0008955">
    <property type="term" value="F:peptidoglycan glycosyltransferase activity"/>
    <property type="evidence" value="ECO:0007669"/>
    <property type="project" value="UniProtKB-EC"/>
</dbReference>
<feature type="transmembrane region" description="Helical" evidence="16">
    <location>
        <begin position="322"/>
        <end position="345"/>
    </location>
</feature>
<evidence type="ECO:0000256" key="3">
    <source>
        <dbReference type="ARBA" id="ARBA00022679"/>
    </source>
</evidence>
<dbReference type="GO" id="GO:0005886">
    <property type="term" value="C:plasma membrane"/>
    <property type="evidence" value="ECO:0007669"/>
    <property type="project" value="TreeGrafter"/>
</dbReference>
<comment type="similarity">
    <text evidence="11">Belongs to the SEDS family. FtsW subfamily.</text>
</comment>
<feature type="transmembrane region" description="Helical" evidence="16">
    <location>
        <begin position="144"/>
        <end position="165"/>
    </location>
</feature>
<dbReference type="Pfam" id="PF01098">
    <property type="entry name" value="FTSW_RODA_SPOVE"/>
    <property type="match status" value="1"/>
</dbReference>
<evidence type="ECO:0000256" key="15">
    <source>
        <dbReference type="ARBA" id="ARBA00049902"/>
    </source>
</evidence>
<dbReference type="EC" id="2.4.99.28" evidence="14"/>
<reference evidence="17 18" key="1">
    <citation type="journal article" date="2016" name="Nat. Commun.">
        <title>Thousands of microbial genomes shed light on interconnected biogeochemical processes in an aquifer system.</title>
        <authorList>
            <person name="Anantharaman K."/>
            <person name="Brown C.T."/>
            <person name="Hug L.A."/>
            <person name="Sharon I."/>
            <person name="Castelle C.J."/>
            <person name="Probst A.J."/>
            <person name="Thomas B.C."/>
            <person name="Singh A."/>
            <person name="Wilkins M.J."/>
            <person name="Karaoz U."/>
            <person name="Brodie E.L."/>
            <person name="Williams K.H."/>
            <person name="Hubbard S.S."/>
            <person name="Banfield J.F."/>
        </authorList>
    </citation>
    <scope>NUCLEOTIDE SEQUENCE [LARGE SCALE GENOMIC DNA]</scope>
</reference>
<keyword evidence="6" id="KW-0573">Peptidoglycan synthesis</keyword>
<evidence type="ECO:0000256" key="4">
    <source>
        <dbReference type="ARBA" id="ARBA00022692"/>
    </source>
</evidence>
<dbReference type="GO" id="GO:0008360">
    <property type="term" value="P:regulation of cell shape"/>
    <property type="evidence" value="ECO:0007669"/>
    <property type="project" value="UniProtKB-KW"/>
</dbReference>
<dbReference type="InterPro" id="IPR001182">
    <property type="entry name" value="FtsW/RodA"/>
</dbReference>
<evidence type="ECO:0000256" key="12">
    <source>
        <dbReference type="ARBA" id="ARBA00041185"/>
    </source>
</evidence>
<evidence type="ECO:0000313" key="18">
    <source>
        <dbReference type="Proteomes" id="UP000176198"/>
    </source>
</evidence>
<evidence type="ECO:0000313" key="17">
    <source>
        <dbReference type="EMBL" id="OGM01864.1"/>
    </source>
</evidence>
<dbReference type="GO" id="GO:0032153">
    <property type="term" value="C:cell division site"/>
    <property type="evidence" value="ECO:0007669"/>
    <property type="project" value="TreeGrafter"/>
</dbReference>
<comment type="caution">
    <text evidence="17">The sequence shown here is derived from an EMBL/GenBank/DDBJ whole genome shotgun (WGS) entry which is preliminary data.</text>
</comment>
<feature type="transmembrane region" description="Helical" evidence="16">
    <location>
        <begin position="291"/>
        <end position="310"/>
    </location>
</feature>
<protein>
    <recommendedName>
        <fullName evidence="12">Probable peptidoglycan glycosyltransferase FtsW</fullName>
        <ecNumber evidence="14">2.4.99.28</ecNumber>
    </recommendedName>
    <alternativeName>
        <fullName evidence="13">Cell division protein FtsW</fullName>
    </alternativeName>
    <alternativeName>
        <fullName evidence="10">Cell wall polymerase</fullName>
    </alternativeName>
    <alternativeName>
        <fullName evidence="9">Peptidoglycan polymerase</fullName>
    </alternativeName>
</protein>
<dbReference type="PANTHER" id="PTHR30474:SF2">
    <property type="entry name" value="PEPTIDOGLYCAN GLYCOSYLTRANSFERASE FTSW-RELATED"/>
    <property type="match status" value="1"/>
</dbReference>
<comment type="catalytic activity">
    <reaction evidence="15">
        <text>[GlcNAc-(1-&gt;4)-Mur2Ac(oyl-L-Ala-gamma-D-Glu-L-Lys-D-Ala-D-Ala)](n)-di-trans,octa-cis-undecaprenyl diphosphate + beta-D-GlcNAc-(1-&gt;4)-Mur2Ac(oyl-L-Ala-gamma-D-Glu-L-Lys-D-Ala-D-Ala)-di-trans,octa-cis-undecaprenyl diphosphate = [GlcNAc-(1-&gt;4)-Mur2Ac(oyl-L-Ala-gamma-D-Glu-L-Lys-D-Ala-D-Ala)](n+1)-di-trans,octa-cis-undecaprenyl diphosphate + di-trans,octa-cis-undecaprenyl diphosphate + H(+)</text>
        <dbReference type="Rhea" id="RHEA:23708"/>
        <dbReference type="Rhea" id="RHEA-COMP:9602"/>
        <dbReference type="Rhea" id="RHEA-COMP:9603"/>
        <dbReference type="ChEBI" id="CHEBI:15378"/>
        <dbReference type="ChEBI" id="CHEBI:58405"/>
        <dbReference type="ChEBI" id="CHEBI:60033"/>
        <dbReference type="ChEBI" id="CHEBI:78435"/>
        <dbReference type="EC" id="2.4.99.28"/>
    </reaction>
</comment>
<feature type="transmembrane region" description="Helical" evidence="16">
    <location>
        <begin position="39"/>
        <end position="57"/>
    </location>
</feature>
<gene>
    <name evidence="17" type="ORF">A2115_00220</name>
</gene>
<accession>A0A1F7WGA3</accession>
<dbReference type="GO" id="GO:0051301">
    <property type="term" value="P:cell division"/>
    <property type="evidence" value="ECO:0007669"/>
    <property type="project" value="InterPro"/>
</dbReference>
<evidence type="ECO:0000256" key="14">
    <source>
        <dbReference type="ARBA" id="ARBA00044770"/>
    </source>
</evidence>